<dbReference type="InterPro" id="IPR052841">
    <property type="entry name" value="PMP_oxidase-like"/>
</dbReference>
<evidence type="ECO:0000259" key="1">
    <source>
        <dbReference type="Pfam" id="PF01243"/>
    </source>
</evidence>
<name>M3BBY4_PSEFD</name>
<dbReference type="AlphaFoldDB" id="M3BBY4"/>
<dbReference type="Pfam" id="PF01243">
    <property type="entry name" value="PNPOx_N"/>
    <property type="match status" value="1"/>
</dbReference>
<dbReference type="InterPro" id="IPR011576">
    <property type="entry name" value="Pyridox_Oxase_N"/>
</dbReference>
<dbReference type="SUPFAM" id="SSF50475">
    <property type="entry name" value="FMN-binding split barrel"/>
    <property type="match status" value="1"/>
</dbReference>
<protein>
    <recommendedName>
        <fullName evidence="1">Pyridoxamine 5'-phosphate oxidase N-terminal domain-containing protein</fullName>
    </recommendedName>
</protein>
<dbReference type="Gene3D" id="2.30.110.10">
    <property type="entry name" value="Electron Transport, Fmn-binding Protein, Chain A"/>
    <property type="match status" value="1"/>
</dbReference>
<reference evidence="2 3" key="1">
    <citation type="journal article" date="2012" name="PLoS Pathog.">
        <title>Diverse lifestyles and strategies of plant pathogenesis encoded in the genomes of eighteen Dothideomycetes fungi.</title>
        <authorList>
            <person name="Ohm R.A."/>
            <person name="Feau N."/>
            <person name="Henrissat B."/>
            <person name="Schoch C.L."/>
            <person name="Horwitz B.A."/>
            <person name="Barry K.W."/>
            <person name="Condon B.J."/>
            <person name="Copeland A.C."/>
            <person name="Dhillon B."/>
            <person name="Glaser F."/>
            <person name="Hesse C.N."/>
            <person name="Kosti I."/>
            <person name="LaButti K."/>
            <person name="Lindquist E.A."/>
            <person name="Lucas S."/>
            <person name="Salamov A.A."/>
            <person name="Bradshaw R.E."/>
            <person name="Ciuffetti L."/>
            <person name="Hamelin R.C."/>
            <person name="Kema G.H.J."/>
            <person name="Lawrence C."/>
            <person name="Scott J.A."/>
            <person name="Spatafora J.W."/>
            <person name="Turgeon B.G."/>
            <person name="de Wit P.J.G.M."/>
            <person name="Zhong S."/>
            <person name="Goodwin S.B."/>
            <person name="Grigoriev I.V."/>
        </authorList>
    </citation>
    <scope>NUCLEOTIDE SEQUENCE [LARGE SCALE GENOMIC DNA]</scope>
    <source>
        <strain evidence="2 3">CIRAD86</strain>
    </source>
</reference>
<dbReference type="EMBL" id="KB446556">
    <property type="protein sequence ID" value="EME86772.1"/>
    <property type="molecule type" value="Genomic_DNA"/>
</dbReference>
<evidence type="ECO:0000313" key="2">
    <source>
        <dbReference type="EMBL" id="EME86772.1"/>
    </source>
</evidence>
<dbReference type="Proteomes" id="UP000016932">
    <property type="component" value="Unassembled WGS sequence"/>
</dbReference>
<sequence>MAPPLGWEPSAQTTHPIESDRLPQEVVACLRNARFLHLATCTNNVPHVSLMNYTYLPSHPFPSSSNLPSGPTIIMTSNPSSKKTLNLLSNPHVSVCIHDWVSSRPPNTLSGADRERSPAGGPRSSLAAMLMQMNSTAVSSNSITINGEAHVLEAGSEEEKWCKEQHLANNTFEDTNGQANAAAELFGTSPAQAGGGMMQTGDSGKGAYIENEDARVVVVRIRGGRISDWKGGVQDWAISTDSNTSRAVAVFISIFDKRGVWSWRTEMASLELERQKMLSQTEVRIFKYDHGNTMDLSGFSNLQCLMS</sequence>
<dbReference type="GeneID" id="19332070"/>
<feature type="domain" description="Pyridoxamine 5'-phosphate oxidase N-terminal" evidence="1">
    <location>
        <begin position="22"/>
        <end position="169"/>
    </location>
</feature>
<dbReference type="eggNOG" id="ENOG502S4PT">
    <property type="taxonomic scope" value="Eukaryota"/>
</dbReference>
<dbReference type="STRING" id="383855.M3BBY4"/>
<organism evidence="2 3">
    <name type="scientific">Pseudocercospora fijiensis (strain CIRAD86)</name>
    <name type="common">Black leaf streak disease fungus</name>
    <name type="synonym">Mycosphaerella fijiensis</name>
    <dbReference type="NCBI Taxonomy" id="383855"/>
    <lineage>
        <taxon>Eukaryota</taxon>
        <taxon>Fungi</taxon>
        <taxon>Dikarya</taxon>
        <taxon>Ascomycota</taxon>
        <taxon>Pezizomycotina</taxon>
        <taxon>Dothideomycetes</taxon>
        <taxon>Dothideomycetidae</taxon>
        <taxon>Mycosphaerellales</taxon>
        <taxon>Mycosphaerellaceae</taxon>
        <taxon>Pseudocercospora</taxon>
    </lineage>
</organism>
<dbReference type="HOGENOM" id="CLU_078856_0_0_1"/>
<dbReference type="RefSeq" id="XP_007923930.1">
    <property type="nucleotide sequence ID" value="XM_007925739.1"/>
</dbReference>
<proteinExistence type="predicted"/>
<dbReference type="PANTHER" id="PTHR28040">
    <property type="entry name" value="PYRIDOXAMINE 5'-PHOSPHATE OXIDASE YLR456W HOMOLOG-RELATED"/>
    <property type="match status" value="1"/>
</dbReference>
<accession>M3BBY4</accession>
<dbReference type="GO" id="GO:0005634">
    <property type="term" value="C:nucleus"/>
    <property type="evidence" value="ECO:0007669"/>
    <property type="project" value="TreeGrafter"/>
</dbReference>
<evidence type="ECO:0000313" key="3">
    <source>
        <dbReference type="Proteomes" id="UP000016932"/>
    </source>
</evidence>
<dbReference type="OrthoDB" id="5300823at2759"/>
<keyword evidence="3" id="KW-1185">Reference proteome</keyword>
<dbReference type="PANTHER" id="PTHR28040:SF1">
    <property type="entry name" value="PYRIDOXAMINE 5'-PHOSPHATE OXIDASE YLR456W HOMOLOG-RELATED"/>
    <property type="match status" value="1"/>
</dbReference>
<dbReference type="InterPro" id="IPR012349">
    <property type="entry name" value="Split_barrel_FMN-bd"/>
</dbReference>
<dbReference type="VEuPathDB" id="FungiDB:MYCFIDRAFT_162375"/>
<gene>
    <name evidence="2" type="ORF">MYCFIDRAFT_162375</name>
</gene>
<dbReference type="GO" id="GO:0005737">
    <property type="term" value="C:cytoplasm"/>
    <property type="evidence" value="ECO:0007669"/>
    <property type="project" value="TreeGrafter"/>
</dbReference>
<dbReference type="KEGG" id="pfj:MYCFIDRAFT_162375"/>